<comment type="caution">
    <text evidence="1">The sequence shown here is derived from an EMBL/GenBank/DDBJ whole genome shotgun (WGS) entry which is preliminary data.</text>
</comment>
<organism evidence="1 2">
    <name type="scientific">Edaphobacter aggregans</name>
    <dbReference type="NCBI Taxonomy" id="570835"/>
    <lineage>
        <taxon>Bacteria</taxon>
        <taxon>Pseudomonadati</taxon>
        <taxon>Acidobacteriota</taxon>
        <taxon>Terriglobia</taxon>
        <taxon>Terriglobales</taxon>
        <taxon>Acidobacteriaceae</taxon>
        <taxon>Edaphobacter</taxon>
    </lineage>
</organism>
<evidence type="ECO:0000313" key="2">
    <source>
        <dbReference type="Proteomes" id="UP000269669"/>
    </source>
</evidence>
<accession>A0A3R9P166</accession>
<sequence length="70" mass="7763">MTVMEQTIKSLVLDKVRQAPLRPTELVRELSDDAYPREVENALSGLLDEGTVVFGSDRRLSVAKTFTVAV</sequence>
<dbReference type="Proteomes" id="UP000269669">
    <property type="component" value="Unassembled WGS sequence"/>
</dbReference>
<dbReference type="EMBL" id="RSDW01000001">
    <property type="protein sequence ID" value="RSL18707.1"/>
    <property type="molecule type" value="Genomic_DNA"/>
</dbReference>
<evidence type="ECO:0000313" key="1">
    <source>
        <dbReference type="EMBL" id="RSL18707.1"/>
    </source>
</evidence>
<proteinExistence type="predicted"/>
<protein>
    <submittedName>
        <fullName evidence="1">Uncharacterized protein</fullName>
    </submittedName>
</protein>
<gene>
    <name evidence="1" type="ORF">EDE15_4306</name>
</gene>
<reference evidence="1 2" key="1">
    <citation type="submission" date="2018-12" db="EMBL/GenBank/DDBJ databases">
        <title>Sequencing of bacterial isolates from soil warming experiment in Harvard Forest, Massachusetts, USA.</title>
        <authorList>
            <person name="Deangelis K."/>
        </authorList>
    </citation>
    <scope>NUCLEOTIDE SEQUENCE [LARGE SCALE GENOMIC DNA]</scope>
    <source>
        <strain evidence="1 2">EB153</strain>
    </source>
</reference>
<keyword evidence="2" id="KW-1185">Reference proteome</keyword>
<name>A0A3R9P166_9BACT</name>
<dbReference type="AlphaFoldDB" id="A0A3R9P166"/>